<evidence type="ECO:0000313" key="3">
    <source>
        <dbReference type="EMBL" id="CAK0900909.1"/>
    </source>
</evidence>
<dbReference type="InterPro" id="IPR045036">
    <property type="entry name" value="Spartin-like"/>
</dbReference>
<protein>
    <recommendedName>
        <fullName evidence="2">Senescence domain-containing protein</fullName>
    </recommendedName>
</protein>
<keyword evidence="4" id="KW-1185">Reference proteome</keyword>
<comment type="caution">
    <text evidence="3">The sequence shown here is derived from an EMBL/GenBank/DDBJ whole genome shotgun (WGS) entry which is preliminary data.</text>
</comment>
<proteinExistence type="predicted"/>
<dbReference type="Pfam" id="PF06911">
    <property type="entry name" value="Senescence"/>
    <property type="match status" value="1"/>
</dbReference>
<feature type="region of interest" description="Disordered" evidence="1">
    <location>
        <begin position="1"/>
        <end position="29"/>
    </location>
</feature>
<dbReference type="EMBL" id="CAUYUJ010020849">
    <property type="protein sequence ID" value="CAK0900909.1"/>
    <property type="molecule type" value="Genomic_DNA"/>
</dbReference>
<dbReference type="InterPro" id="IPR009686">
    <property type="entry name" value="Senescence/spartin_C"/>
</dbReference>
<organism evidence="3 4">
    <name type="scientific">Prorocentrum cordatum</name>
    <dbReference type="NCBI Taxonomy" id="2364126"/>
    <lineage>
        <taxon>Eukaryota</taxon>
        <taxon>Sar</taxon>
        <taxon>Alveolata</taxon>
        <taxon>Dinophyceae</taxon>
        <taxon>Prorocentrales</taxon>
        <taxon>Prorocentraceae</taxon>
        <taxon>Prorocentrum</taxon>
    </lineage>
</organism>
<accession>A0ABN9XM28</accession>
<sequence>MGCEQSTVSGGHEVVTAKGGGTVAKGGDTKVLLGSDERAAEVLVEIPGAEVAVMSGGGREGAIVARGPFRLLRLRPLDSVDGPGKYVMNRPAKVGPEMIPGGAVPGSQDIPAGTPVNILEVVELASHKRIRARIEDPPGWISLVDTESKVRWAKKMEVAVFHVACGATEDNSRGSAYYPMTLEVPVLLVFETRIITFDAGDGDSFAIRLPKGTPDNKVLELAEVMAGYCAFQLSKKKDVDDYISGAAVTLASAIGSGAVLLEKVLAKGGDEAKKHVKPKEKEVEISTTTQVGMAVTKHAALGTVAVASSVMDGLLECACYLGKEAGKEVAKRNDASGSAAEPPSSSSKAGQAALAGGLIVFDALLKASDRLQTAAADETAGIVGHKYGAAAGSVARDGLATAGAAFELQDLVGKKAVGKLAVKGAMYTAGGIVEGAAQSNSKRSLP</sequence>
<gene>
    <name evidence="3" type="ORF">PCOR1329_LOCUS78052</name>
</gene>
<dbReference type="PANTHER" id="PTHR21068:SF43">
    <property type="entry name" value="SPARTIN"/>
    <property type="match status" value="1"/>
</dbReference>
<evidence type="ECO:0000313" key="4">
    <source>
        <dbReference type="Proteomes" id="UP001189429"/>
    </source>
</evidence>
<dbReference type="PANTHER" id="PTHR21068">
    <property type="entry name" value="SPARTIN"/>
    <property type="match status" value="1"/>
</dbReference>
<feature type="domain" description="Senescence" evidence="2">
    <location>
        <begin position="242"/>
        <end position="406"/>
    </location>
</feature>
<name>A0ABN9XM28_9DINO</name>
<evidence type="ECO:0000256" key="1">
    <source>
        <dbReference type="SAM" id="MobiDB-lite"/>
    </source>
</evidence>
<evidence type="ECO:0000259" key="2">
    <source>
        <dbReference type="Pfam" id="PF06911"/>
    </source>
</evidence>
<dbReference type="Proteomes" id="UP001189429">
    <property type="component" value="Unassembled WGS sequence"/>
</dbReference>
<reference evidence="3" key="1">
    <citation type="submission" date="2023-10" db="EMBL/GenBank/DDBJ databases">
        <authorList>
            <person name="Chen Y."/>
            <person name="Shah S."/>
            <person name="Dougan E. K."/>
            <person name="Thang M."/>
            <person name="Chan C."/>
        </authorList>
    </citation>
    <scope>NUCLEOTIDE SEQUENCE [LARGE SCALE GENOMIC DNA]</scope>
</reference>